<name>A0A381V580_9ZZZZ</name>
<evidence type="ECO:0000259" key="1">
    <source>
        <dbReference type="Pfam" id="PF13145"/>
    </source>
</evidence>
<dbReference type="GO" id="GO:0003755">
    <property type="term" value="F:peptidyl-prolyl cis-trans isomerase activity"/>
    <property type="evidence" value="ECO:0007669"/>
    <property type="project" value="InterPro"/>
</dbReference>
<organism evidence="2">
    <name type="scientific">marine metagenome</name>
    <dbReference type="NCBI Taxonomy" id="408172"/>
    <lineage>
        <taxon>unclassified sequences</taxon>
        <taxon>metagenomes</taxon>
        <taxon>ecological metagenomes</taxon>
    </lineage>
</organism>
<dbReference type="Pfam" id="PF13145">
    <property type="entry name" value="Rotamase_2"/>
    <property type="match status" value="1"/>
</dbReference>
<reference evidence="2" key="1">
    <citation type="submission" date="2018-05" db="EMBL/GenBank/DDBJ databases">
        <authorList>
            <person name="Lanie J.A."/>
            <person name="Ng W.-L."/>
            <person name="Kazmierczak K.M."/>
            <person name="Andrzejewski T.M."/>
            <person name="Davidsen T.M."/>
            <person name="Wayne K.J."/>
            <person name="Tettelin H."/>
            <person name="Glass J.I."/>
            <person name="Rusch D."/>
            <person name="Podicherti R."/>
            <person name="Tsui H.-C.T."/>
            <person name="Winkler M.E."/>
        </authorList>
    </citation>
    <scope>NUCLEOTIDE SEQUENCE</scope>
</reference>
<dbReference type="InterPro" id="IPR000297">
    <property type="entry name" value="PPIase_PpiC"/>
</dbReference>
<dbReference type="EMBL" id="UINC01007844">
    <property type="protein sequence ID" value="SVA35344.1"/>
    <property type="molecule type" value="Genomic_DNA"/>
</dbReference>
<sequence>MTLFRSLRPLVIFLLLGGGVFALERWRDPEDTPSRTIEVTASQLQGIRERWTAQWGRPPAADELRGLVEDAAKEEILYREALRLGLDRDDTIVRRRLAQKMTFLLEDVGAMESPTEDEVEAYHVMHAARYREPIRTTFTHVFLSDERRPDPVGDARVLLRALSTTTDDRWRQLGDPFMLRREYAGRTDQEIADLFGRQFTEALPTLGTVGWQGPIPSAYGTHLVRIVSRTTPREPSLDEVRHRVVEDLVADRRRGQNDAAFAEVRARYELRLPAEPAVEQPPEQP</sequence>
<proteinExistence type="predicted"/>
<accession>A0A381V580</accession>
<protein>
    <recommendedName>
        <fullName evidence="1">PpiC domain-containing protein</fullName>
    </recommendedName>
</protein>
<dbReference type="AlphaFoldDB" id="A0A381V580"/>
<evidence type="ECO:0000313" key="2">
    <source>
        <dbReference type="EMBL" id="SVA35344.1"/>
    </source>
</evidence>
<feature type="domain" description="PpiC" evidence="1">
    <location>
        <begin position="114"/>
        <end position="241"/>
    </location>
</feature>
<gene>
    <name evidence="2" type="ORF">METZ01_LOCUS88198</name>
</gene>